<feature type="transmembrane region" description="Helical" evidence="1">
    <location>
        <begin position="43"/>
        <end position="64"/>
    </location>
</feature>
<evidence type="ECO:0000256" key="1">
    <source>
        <dbReference type="SAM" id="Phobius"/>
    </source>
</evidence>
<feature type="transmembrane region" description="Helical" evidence="1">
    <location>
        <begin position="12"/>
        <end position="31"/>
    </location>
</feature>
<name>A0A2A2GBB9_9BACT</name>
<comment type="caution">
    <text evidence="2">The sequence shown here is derived from an EMBL/GenBank/DDBJ whole genome shotgun (WGS) entry which is preliminary data.</text>
</comment>
<protein>
    <recommendedName>
        <fullName evidence="4">DUF5668 domain-containing protein</fullName>
    </recommendedName>
</protein>
<keyword evidence="1" id="KW-0812">Transmembrane</keyword>
<keyword evidence="1" id="KW-0472">Membrane</keyword>
<accession>A0A2A2GBB9</accession>
<sequence>MLFHRTRQDRCNDWFFVGLVSLVFMVEGPIHNLLPGEPLVIAWPLYTVVGSVIVILVGNLSHFVKRI</sequence>
<reference evidence="2 3" key="1">
    <citation type="submission" date="2017-08" db="EMBL/GenBank/DDBJ databases">
        <title>Aliifodinibius alkalisoli sp. nov., isolated from saline alkaline soil.</title>
        <authorList>
            <person name="Liu D."/>
            <person name="Zhang G."/>
        </authorList>
    </citation>
    <scope>NUCLEOTIDE SEQUENCE [LARGE SCALE GENOMIC DNA]</scope>
    <source>
        <strain evidence="2 3">WN023</strain>
    </source>
</reference>
<dbReference type="Proteomes" id="UP000218831">
    <property type="component" value="Unassembled WGS sequence"/>
</dbReference>
<gene>
    <name evidence="2" type="ORF">CK503_07890</name>
</gene>
<dbReference type="AlphaFoldDB" id="A0A2A2GBB9"/>
<proteinExistence type="predicted"/>
<dbReference type="EMBL" id="NSKE01000005">
    <property type="protein sequence ID" value="PAU94125.1"/>
    <property type="molecule type" value="Genomic_DNA"/>
</dbReference>
<keyword evidence="3" id="KW-1185">Reference proteome</keyword>
<evidence type="ECO:0000313" key="2">
    <source>
        <dbReference type="EMBL" id="PAU94125.1"/>
    </source>
</evidence>
<dbReference type="RefSeq" id="WP_095606256.1">
    <property type="nucleotide sequence ID" value="NZ_NSKE01000005.1"/>
</dbReference>
<evidence type="ECO:0008006" key="4">
    <source>
        <dbReference type="Google" id="ProtNLM"/>
    </source>
</evidence>
<evidence type="ECO:0000313" key="3">
    <source>
        <dbReference type="Proteomes" id="UP000218831"/>
    </source>
</evidence>
<keyword evidence="1" id="KW-1133">Transmembrane helix</keyword>
<organism evidence="2 3">
    <name type="scientific">Fodinibius salipaludis</name>
    <dbReference type="NCBI Taxonomy" id="2032627"/>
    <lineage>
        <taxon>Bacteria</taxon>
        <taxon>Pseudomonadati</taxon>
        <taxon>Balneolota</taxon>
        <taxon>Balneolia</taxon>
        <taxon>Balneolales</taxon>
        <taxon>Balneolaceae</taxon>
        <taxon>Fodinibius</taxon>
    </lineage>
</organism>